<keyword evidence="2" id="KW-1185">Reference proteome</keyword>
<organism evidence="1 2">
    <name type="scientific">Rhodococcus rhodnii LMG 5362</name>
    <dbReference type="NCBI Taxonomy" id="1273125"/>
    <lineage>
        <taxon>Bacteria</taxon>
        <taxon>Bacillati</taxon>
        <taxon>Actinomycetota</taxon>
        <taxon>Actinomycetes</taxon>
        <taxon>Mycobacteriales</taxon>
        <taxon>Nocardiaceae</taxon>
        <taxon>Rhodococcus</taxon>
    </lineage>
</organism>
<evidence type="ECO:0000313" key="1">
    <source>
        <dbReference type="EMBL" id="EOM76811.1"/>
    </source>
</evidence>
<sequence>MASSSIRHLLNTQIEPIVNRRCERTMYRTDIYEHRLHR</sequence>
<dbReference type="Proteomes" id="UP000013525">
    <property type="component" value="Unassembled WGS sequence"/>
</dbReference>
<dbReference type="EMBL" id="APMY01000059">
    <property type="protein sequence ID" value="EOM76811.1"/>
    <property type="molecule type" value="Genomic_DNA"/>
</dbReference>
<protein>
    <recommendedName>
        <fullName evidence="3">Transposase</fullName>
    </recommendedName>
</protein>
<reference evidence="1 2" key="1">
    <citation type="journal article" date="2013" name="Genome Announc.">
        <title>Draft Genome Sequence of Rhodococcus rhodnii Strain LMG5362, a Symbiont of Rhodnius prolixus (Hemiptera, Reduviidae, Triatominae), the Principle Vector of Trypanosoma cruzi.</title>
        <authorList>
            <person name="Pachebat J.A."/>
            <person name="van Keulen G."/>
            <person name="Whitten M.M."/>
            <person name="Girdwood S."/>
            <person name="Del Sol R."/>
            <person name="Dyson P.J."/>
            <person name="Facey P.D."/>
        </authorList>
    </citation>
    <scope>NUCLEOTIDE SEQUENCE [LARGE SCALE GENOMIC DNA]</scope>
    <source>
        <strain evidence="1 2">LMG 5362</strain>
    </source>
</reference>
<comment type="caution">
    <text evidence="1">The sequence shown here is derived from an EMBL/GenBank/DDBJ whole genome shotgun (WGS) entry which is preliminary data.</text>
</comment>
<accession>R7WNC8</accession>
<evidence type="ECO:0000313" key="2">
    <source>
        <dbReference type="Proteomes" id="UP000013525"/>
    </source>
</evidence>
<proteinExistence type="predicted"/>
<evidence type="ECO:0008006" key="3">
    <source>
        <dbReference type="Google" id="ProtNLM"/>
    </source>
</evidence>
<dbReference type="AlphaFoldDB" id="R7WNC8"/>
<gene>
    <name evidence="1" type="ORF">Rrhod_1724</name>
</gene>
<name>R7WNC8_9NOCA</name>